<dbReference type="AlphaFoldDB" id="A0AAE0ZGJ6"/>
<sequence length="69" mass="7406">MLVSSQISSPRVQGRGVLWFQRRFPSSACSEPRVLGVWVCGCVCVSPVSAGPCHLVLGPGQPREGRLAR</sequence>
<name>A0AAE0ZGJ6_9GAST</name>
<keyword evidence="2" id="KW-1185">Reference proteome</keyword>
<dbReference type="Proteomes" id="UP001283361">
    <property type="component" value="Unassembled WGS sequence"/>
</dbReference>
<comment type="caution">
    <text evidence="1">The sequence shown here is derived from an EMBL/GenBank/DDBJ whole genome shotgun (WGS) entry which is preliminary data.</text>
</comment>
<proteinExistence type="predicted"/>
<evidence type="ECO:0000313" key="2">
    <source>
        <dbReference type="Proteomes" id="UP001283361"/>
    </source>
</evidence>
<reference evidence="1" key="1">
    <citation type="journal article" date="2023" name="G3 (Bethesda)">
        <title>A reference genome for the long-term kleptoplast-retaining sea slug Elysia crispata morphotype clarki.</title>
        <authorList>
            <person name="Eastman K.E."/>
            <person name="Pendleton A.L."/>
            <person name="Shaikh M.A."/>
            <person name="Suttiyut T."/>
            <person name="Ogas R."/>
            <person name="Tomko P."/>
            <person name="Gavelis G."/>
            <person name="Widhalm J.R."/>
            <person name="Wisecaver J.H."/>
        </authorList>
    </citation>
    <scope>NUCLEOTIDE SEQUENCE</scope>
    <source>
        <strain evidence="1">ECLA1</strain>
    </source>
</reference>
<dbReference type="EMBL" id="JAWDGP010004062">
    <property type="protein sequence ID" value="KAK3768371.1"/>
    <property type="molecule type" value="Genomic_DNA"/>
</dbReference>
<protein>
    <submittedName>
        <fullName evidence="1">Uncharacterized protein</fullName>
    </submittedName>
</protein>
<accession>A0AAE0ZGJ6</accession>
<gene>
    <name evidence="1" type="ORF">RRG08_031159</name>
</gene>
<organism evidence="1 2">
    <name type="scientific">Elysia crispata</name>
    <name type="common">lettuce slug</name>
    <dbReference type="NCBI Taxonomy" id="231223"/>
    <lineage>
        <taxon>Eukaryota</taxon>
        <taxon>Metazoa</taxon>
        <taxon>Spiralia</taxon>
        <taxon>Lophotrochozoa</taxon>
        <taxon>Mollusca</taxon>
        <taxon>Gastropoda</taxon>
        <taxon>Heterobranchia</taxon>
        <taxon>Euthyneura</taxon>
        <taxon>Panpulmonata</taxon>
        <taxon>Sacoglossa</taxon>
        <taxon>Placobranchoidea</taxon>
        <taxon>Plakobranchidae</taxon>
        <taxon>Elysia</taxon>
    </lineage>
</organism>
<evidence type="ECO:0000313" key="1">
    <source>
        <dbReference type="EMBL" id="KAK3768371.1"/>
    </source>
</evidence>